<gene>
    <name evidence="4" type="ordered locus">Fbal_3083</name>
</gene>
<keyword evidence="5" id="KW-1185">Reference proteome</keyword>
<dbReference type="InterPro" id="IPR012340">
    <property type="entry name" value="NA-bd_OB-fold"/>
</dbReference>
<reference evidence="4 5" key="1">
    <citation type="journal article" date="2010" name="Stand. Genomic Sci.">
        <title>Complete genome sequence of Ferrimonas balearica type strain (PAT).</title>
        <authorList>
            <person name="Nolan M."/>
            <person name="Sikorski J."/>
            <person name="Davenport K."/>
            <person name="Lucas S."/>
            <person name="Glavina Del Rio T."/>
            <person name="Tice H."/>
            <person name="Cheng J."/>
            <person name="Goodwin L."/>
            <person name="Pitluck S."/>
            <person name="Liolios K."/>
            <person name="Ivanova N."/>
            <person name="Mavromatis K."/>
            <person name="Ovchinnikova G."/>
            <person name="Pati A."/>
            <person name="Chen A."/>
            <person name="Palaniappan K."/>
            <person name="Land M."/>
            <person name="Hauser L."/>
            <person name="Chang Y."/>
            <person name="Jeffries C."/>
            <person name="Tapia R."/>
            <person name="Brettin T."/>
            <person name="Detter J."/>
            <person name="Han C."/>
            <person name="Yasawong M."/>
            <person name="Rohde M."/>
            <person name="Tindall B."/>
            <person name="Goker M."/>
            <person name="Woyke T."/>
            <person name="Bristow J."/>
            <person name="Eisen J."/>
            <person name="Markowitz V."/>
            <person name="Hugenholtz P."/>
            <person name="Kyrpides N."/>
            <person name="Klenk H."/>
            <person name="Lapidus A."/>
        </authorList>
    </citation>
    <scope>NUCLEOTIDE SEQUENCE [LARGE SCALE GENOMIC DNA]</scope>
    <source>
        <strain evidence="5">DSM 9799 / CCM 4581 / KCTC 23876 / PAT</strain>
    </source>
</reference>
<evidence type="ECO:0000313" key="4">
    <source>
        <dbReference type="EMBL" id="ADN77283.1"/>
    </source>
</evidence>
<comment type="similarity">
    <text evidence="1">Belongs to the CvfB family.</text>
</comment>
<name>E1SUH6_FERBD</name>
<evidence type="ECO:0000259" key="2">
    <source>
        <dbReference type="Pfam" id="PF13509"/>
    </source>
</evidence>
<feature type="domain" description="Conserved virulence factor B-like winged helix" evidence="3">
    <location>
        <begin position="218"/>
        <end position="276"/>
    </location>
</feature>
<dbReference type="RefSeq" id="WP_013346589.1">
    <property type="nucleotide sequence ID" value="NC_014541.1"/>
</dbReference>
<evidence type="ECO:0000313" key="5">
    <source>
        <dbReference type="Proteomes" id="UP000006683"/>
    </source>
</evidence>
<evidence type="ECO:0000259" key="3">
    <source>
        <dbReference type="Pfam" id="PF17783"/>
    </source>
</evidence>
<accession>E1SUH6</accession>
<dbReference type="OrthoDB" id="9801597at2"/>
<dbReference type="Pfam" id="PF17783">
    <property type="entry name" value="WHD_CvfB"/>
    <property type="match status" value="1"/>
</dbReference>
<evidence type="ECO:0008006" key="6">
    <source>
        <dbReference type="Google" id="ProtNLM"/>
    </source>
</evidence>
<dbReference type="InterPro" id="IPR036388">
    <property type="entry name" value="WH-like_DNA-bd_sf"/>
</dbReference>
<organism evidence="4 5">
    <name type="scientific">Ferrimonas balearica (strain DSM 9799 / CCM 4581 / KCTC 23876 / PAT)</name>
    <dbReference type="NCBI Taxonomy" id="550540"/>
    <lineage>
        <taxon>Bacteria</taxon>
        <taxon>Pseudomonadati</taxon>
        <taxon>Pseudomonadota</taxon>
        <taxon>Gammaproteobacteria</taxon>
        <taxon>Alteromonadales</taxon>
        <taxon>Ferrimonadaceae</taxon>
        <taxon>Ferrimonas</taxon>
    </lineage>
</organism>
<dbReference type="HOGENOM" id="CLU_064885_1_0_6"/>
<dbReference type="KEGG" id="fbl:Fbal_3083"/>
<dbReference type="STRING" id="550540.Fbal_3083"/>
<dbReference type="EMBL" id="CP002209">
    <property type="protein sequence ID" value="ADN77283.1"/>
    <property type="molecule type" value="Genomic_DNA"/>
</dbReference>
<dbReference type="eggNOG" id="COG2996">
    <property type="taxonomic scope" value="Bacteria"/>
</dbReference>
<dbReference type="InterPro" id="IPR040764">
    <property type="entry name" value="CvfB_WH"/>
</dbReference>
<dbReference type="Pfam" id="PF13509">
    <property type="entry name" value="S1_2"/>
    <property type="match status" value="2"/>
</dbReference>
<dbReference type="PIRSF" id="PIRSF012524">
    <property type="entry name" value="YitL_S1"/>
    <property type="match status" value="1"/>
</dbReference>
<dbReference type="Proteomes" id="UP000006683">
    <property type="component" value="Chromosome"/>
</dbReference>
<dbReference type="AlphaFoldDB" id="E1SUH6"/>
<dbReference type="Gene3D" id="2.40.50.140">
    <property type="entry name" value="Nucleic acid-binding proteins"/>
    <property type="match status" value="1"/>
</dbReference>
<evidence type="ECO:0000256" key="1">
    <source>
        <dbReference type="PIRNR" id="PIRNR012524"/>
    </source>
</evidence>
<dbReference type="PANTHER" id="PTHR37296:SF1">
    <property type="entry name" value="CONSERVED VIRULENCE FACTOR B"/>
    <property type="match status" value="1"/>
</dbReference>
<feature type="domain" description="Conserved virulence factor B first S1" evidence="2">
    <location>
        <begin position="70"/>
        <end position="127"/>
    </location>
</feature>
<protein>
    <recommendedName>
        <fullName evidence="6">GntR family transcriptional regulator</fullName>
    </recommendedName>
</protein>
<dbReference type="InterPro" id="IPR039566">
    <property type="entry name" value="CvfB_S1_st"/>
</dbReference>
<proteinExistence type="inferred from homology"/>
<dbReference type="Gene3D" id="1.10.10.10">
    <property type="entry name" value="Winged helix-like DNA-binding domain superfamily/Winged helix DNA-binding domain"/>
    <property type="match status" value="1"/>
</dbReference>
<sequence length="277" mass="30824">MVNIGQFNTLTITKRVGFGLYLDGGDLGEILLPKKWAPEDANPGDELEVFIYLDSEDQFIATTQKPKAQVGQFASLQCKEVGRYGAFLDWGLDKDLLVPFNQQKQPMEAGRYYVVYLYVDQHTDRIAASGKLDRFLDKTPANYKVGQKVRVTIGGKSDLGYKAIVDNAHWGVIYFDTVFKPLRNGQQMPGTITKVRDGGRLDVSVNAPVAKQVDQLGEKILAYLRTQPNGFAPLNDKADPETIKSLFGVSKGVFKRTIGGLYKAERITILDNGIELR</sequence>
<dbReference type="InterPro" id="IPR014464">
    <property type="entry name" value="CvfB_fam"/>
</dbReference>
<dbReference type="GeneID" id="67183305"/>
<feature type="domain" description="Conserved virulence factor B first S1" evidence="2">
    <location>
        <begin position="4"/>
        <end position="64"/>
    </location>
</feature>
<dbReference type="PANTHER" id="PTHR37296">
    <property type="entry name" value="CONSERVED VIRULENCE FACTOR B"/>
    <property type="match status" value="1"/>
</dbReference>